<keyword evidence="1" id="KW-0812">Transmembrane</keyword>
<comment type="caution">
    <text evidence="2">The sequence shown here is derived from an EMBL/GenBank/DDBJ whole genome shotgun (WGS) entry which is preliminary data.</text>
</comment>
<gene>
    <name evidence="2" type="ORF">ACFQ1S_24905</name>
</gene>
<reference evidence="3" key="1">
    <citation type="journal article" date="2019" name="Int. J. Syst. Evol. Microbiol.">
        <title>The Global Catalogue of Microorganisms (GCM) 10K type strain sequencing project: providing services to taxonomists for standard genome sequencing and annotation.</title>
        <authorList>
            <consortium name="The Broad Institute Genomics Platform"/>
            <consortium name="The Broad Institute Genome Sequencing Center for Infectious Disease"/>
            <person name="Wu L."/>
            <person name="Ma J."/>
        </authorList>
    </citation>
    <scope>NUCLEOTIDE SEQUENCE [LARGE SCALE GENOMIC DNA]</scope>
    <source>
        <strain evidence="3">JCM 31486</strain>
    </source>
</reference>
<organism evidence="2 3">
    <name type="scientific">Kibdelosporangium lantanae</name>
    <dbReference type="NCBI Taxonomy" id="1497396"/>
    <lineage>
        <taxon>Bacteria</taxon>
        <taxon>Bacillati</taxon>
        <taxon>Actinomycetota</taxon>
        <taxon>Actinomycetes</taxon>
        <taxon>Pseudonocardiales</taxon>
        <taxon>Pseudonocardiaceae</taxon>
        <taxon>Kibdelosporangium</taxon>
    </lineage>
</organism>
<evidence type="ECO:0000313" key="2">
    <source>
        <dbReference type="EMBL" id="MFD1048538.1"/>
    </source>
</evidence>
<name>A0ABW3MEQ7_9PSEU</name>
<accession>A0ABW3MEQ7</accession>
<dbReference type="EMBL" id="JBHTIS010001654">
    <property type="protein sequence ID" value="MFD1048538.1"/>
    <property type="molecule type" value="Genomic_DNA"/>
</dbReference>
<keyword evidence="1" id="KW-1133">Transmembrane helix</keyword>
<feature type="transmembrane region" description="Helical" evidence="1">
    <location>
        <begin position="19"/>
        <end position="39"/>
    </location>
</feature>
<evidence type="ECO:0000256" key="1">
    <source>
        <dbReference type="SAM" id="Phobius"/>
    </source>
</evidence>
<sequence>PLPPPPPYKPKKRGVFARIGIYIVGVVVVGAGVFAFNYFSSDAAQAKVGDCASVTGTTSDPKFKTVDCGSADANYVIGKTLGTSESCPGKDTYDEYIETQRRGPSTKLCLMPKLEQGACYPDTKTNAMGYPKGTCKAGEIKVTKVVTGKADESACPAGDASGALSFPEPPTTYCIEQVQ</sequence>
<proteinExistence type="predicted"/>
<keyword evidence="1" id="KW-0472">Membrane</keyword>
<evidence type="ECO:0000313" key="3">
    <source>
        <dbReference type="Proteomes" id="UP001597045"/>
    </source>
</evidence>
<dbReference type="Proteomes" id="UP001597045">
    <property type="component" value="Unassembled WGS sequence"/>
</dbReference>
<keyword evidence="3" id="KW-1185">Reference proteome</keyword>
<evidence type="ECO:0008006" key="4">
    <source>
        <dbReference type="Google" id="ProtNLM"/>
    </source>
</evidence>
<protein>
    <recommendedName>
        <fullName evidence="4">Serine/threonine protein kinase</fullName>
    </recommendedName>
</protein>
<feature type="non-terminal residue" evidence="2">
    <location>
        <position position="1"/>
    </location>
</feature>